<keyword evidence="1" id="KW-0472">Membrane</keyword>
<protein>
    <submittedName>
        <fullName evidence="2">Uncharacterized protein</fullName>
    </submittedName>
</protein>
<reference evidence="2" key="1">
    <citation type="submission" date="2022-06" db="EMBL/GenBank/DDBJ databases">
        <title>New cyanobacteria of genus Symplocastrum in benthos of Lake Baikal.</title>
        <authorList>
            <person name="Sorokovikova E."/>
            <person name="Tikhonova I."/>
            <person name="Krasnopeev A."/>
            <person name="Evseev P."/>
            <person name="Gladkikh A."/>
            <person name="Belykh O."/>
        </authorList>
    </citation>
    <scope>NUCLEOTIDE SEQUENCE</scope>
    <source>
        <strain evidence="2">BBK-W-15</strain>
    </source>
</reference>
<keyword evidence="1" id="KW-0812">Transmembrane</keyword>
<evidence type="ECO:0000313" key="3">
    <source>
        <dbReference type="Proteomes" id="UP001204953"/>
    </source>
</evidence>
<evidence type="ECO:0000313" key="2">
    <source>
        <dbReference type="EMBL" id="MCP2727299.1"/>
    </source>
</evidence>
<dbReference type="AlphaFoldDB" id="A0AAE3GNQ1"/>
<dbReference type="RefSeq" id="WP_254010116.1">
    <property type="nucleotide sequence ID" value="NZ_JAMZMM010000010.1"/>
</dbReference>
<gene>
    <name evidence="2" type="ORF">NJ959_02275</name>
</gene>
<keyword evidence="3" id="KW-1185">Reference proteome</keyword>
<name>A0AAE3GNQ1_9CYAN</name>
<dbReference type="EMBL" id="JAMZMM010000010">
    <property type="protein sequence ID" value="MCP2727299.1"/>
    <property type="molecule type" value="Genomic_DNA"/>
</dbReference>
<accession>A0AAE3GNQ1</accession>
<organism evidence="2 3">
    <name type="scientific">Limnofasciculus baicalensis BBK-W-15</name>
    <dbReference type="NCBI Taxonomy" id="2699891"/>
    <lineage>
        <taxon>Bacteria</taxon>
        <taxon>Bacillati</taxon>
        <taxon>Cyanobacteriota</taxon>
        <taxon>Cyanophyceae</taxon>
        <taxon>Coleofasciculales</taxon>
        <taxon>Coleofasciculaceae</taxon>
        <taxon>Limnofasciculus</taxon>
        <taxon>Limnofasciculus baicalensis</taxon>
    </lineage>
</organism>
<sequence>MKRNNILIIVEVLVMGGIVFGWFAPLFFPSDEEETSQGLDCNFVLFPRSGEGFFNAEVALRYTA</sequence>
<proteinExistence type="predicted"/>
<evidence type="ECO:0000256" key="1">
    <source>
        <dbReference type="SAM" id="Phobius"/>
    </source>
</evidence>
<comment type="caution">
    <text evidence="2">The sequence shown here is derived from an EMBL/GenBank/DDBJ whole genome shotgun (WGS) entry which is preliminary data.</text>
</comment>
<feature type="transmembrane region" description="Helical" evidence="1">
    <location>
        <begin position="7"/>
        <end position="28"/>
    </location>
</feature>
<keyword evidence="1" id="KW-1133">Transmembrane helix</keyword>
<dbReference type="Proteomes" id="UP001204953">
    <property type="component" value="Unassembled WGS sequence"/>
</dbReference>